<organism evidence="1 2">
    <name type="scientific">Racocetra persica</name>
    <dbReference type="NCBI Taxonomy" id="160502"/>
    <lineage>
        <taxon>Eukaryota</taxon>
        <taxon>Fungi</taxon>
        <taxon>Fungi incertae sedis</taxon>
        <taxon>Mucoromycota</taxon>
        <taxon>Glomeromycotina</taxon>
        <taxon>Glomeromycetes</taxon>
        <taxon>Diversisporales</taxon>
        <taxon>Gigasporaceae</taxon>
        <taxon>Racocetra</taxon>
    </lineage>
</organism>
<dbReference type="Proteomes" id="UP000789920">
    <property type="component" value="Unassembled WGS sequence"/>
</dbReference>
<reference evidence="1" key="1">
    <citation type="submission" date="2021-06" db="EMBL/GenBank/DDBJ databases">
        <authorList>
            <person name="Kallberg Y."/>
            <person name="Tangrot J."/>
            <person name="Rosling A."/>
        </authorList>
    </citation>
    <scope>NUCLEOTIDE SEQUENCE</scope>
    <source>
        <strain evidence="1">MA461A</strain>
    </source>
</reference>
<evidence type="ECO:0000313" key="2">
    <source>
        <dbReference type="Proteomes" id="UP000789920"/>
    </source>
</evidence>
<gene>
    <name evidence="1" type="ORF">RPERSI_LOCUS19417</name>
</gene>
<feature type="non-terminal residue" evidence="1">
    <location>
        <position position="204"/>
    </location>
</feature>
<accession>A0ACA9RFY9</accession>
<sequence>MARPQVNFCIPIGEQLTELEKACGVKDYSAEQVKYNSLIQRRSRRANLKTLATTADGNNTLLRWPQLYYAFTLLFQDINFNVNTGNKLMLDFYQILRVNIFGHGNNTLDSLQADGTEQGLLKYQFPLAQAQEVIEKQWCITRISNVDGNAFVQFNTEFFWFITVLDINKSLRYLKYITDQDKESRYNLGTTFAPGQKEEFLREP</sequence>
<dbReference type="EMBL" id="CAJVQC010053208">
    <property type="protein sequence ID" value="CAG8792564.1"/>
    <property type="molecule type" value="Genomic_DNA"/>
</dbReference>
<protein>
    <submittedName>
        <fullName evidence="1">13724_t:CDS:1</fullName>
    </submittedName>
</protein>
<name>A0ACA9RFY9_9GLOM</name>
<keyword evidence="2" id="KW-1185">Reference proteome</keyword>
<proteinExistence type="predicted"/>
<evidence type="ECO:0000313" key="1">
    <source>
        <dbReference type="EMBL" id="CAG8792564.1"/>
    </source>
</evidence>
<comment type="caution">
    <text evidence="1">The sequence shown here is derived from an EMBL/GenBank/DDBJ whole genome shotgun (WGS) entry which is preliminary data.</text>
</comment>